<dbReference type="Pfam" id="PF00240">
    <property type="entry name" value="ubiquitin"/>
    <property type="match status" value="1"/>
</dbReference>
<dbReference type="Gene3D" id="3.10.20.90">
    <property type="entry name" value="Phosphatidylinositol 3-kinase Catalytic Subunit, Chain A, domain 1"/>
    <property type="match status" value="1"/>
</dbReference>
<protein>
    <recommendedName>
        <fullName evidence="1">Ubiquitin-like domain-containing protein</fullName>
    </recommendedName>
</protein>
<dbReference type="OrthoDB" id="267397at2759"/>
<name>A0A6A6UBD3_9PEZI</name>
<keyword evidence="3" id="KW-1185">Reference proteome</keyword>
<dbReference type="GO" id="GO:0043130">
    <property type="term" value="F:ubiquitin binding"/>
    <property type="evidence" value="ECO:0007669"/>
    <property type="project" value="TreeGrafter"/>
</dbReference>
<accession>A0A6A6UBD3</accession>
<dbReference type="SUPFAM" id="SSF54236">
    <property type="entry name" value="Ubiquitin-like"/>
    <property type="match status" value="1"/>
</dbReference>
<dbReference type="EMBL" id="MU004235">
    <property type="protein sequence ID" value="KAF2669260.1"/>
    <property type="molecule type" value="Genomic_DNA"/>
</dbReference>
<dbReference type="AlphaFoldDB" id="A0A6A6UBD3"/>
<dbReference type="GO" id="GO:0043161">
    <property type="term" value="P:proteasome-mediated ubiquitin-dependent protein catabolic process"/>
    <property type="evidence" value="ECO:0007669"/>
    <property type="project" value="TreeGrafter"/>
</dbReference>
<evidence type="ECO:0000313" key="2">
    <source>
        <dbReference type="EMBL" id="KAF2669260.1"/>
    </source>
</evidence>
<dbReference type="InterPro" id="IPR000626">
    <property type="entry name" value="Ubiquitin-like_dom"/>
</dbReference>
<dbReference type="GO" id="GO:0005654">
    <property type="term" value="C:nucleoplasm"/>
    <property type="evidence" value="ECO:0007669"/>
    <property type="project" value="TreeGrafter"/>
</dbReference>
<gene>
    <name evidence="2" type="ORF">BT63DRAFT_455237</name>
</gene>
<dbReference type="PANTHER" id="PTHR10621">
    <property type="entry name" value="UV EXCISION REPAIR PROTEIN RAD23"/>
    <property type="match status" value="1"/>
</dbReference>
<proteinExistence type="predicted"/>
<reference evidence="2" key="1">
    <citation type="journal article" date="2020" name="Stud. Mycol.">
        <title>101 Dothideomycetes genomes: a test case for predicting lifestyles and emergence of pathogens.</title>
        <authorList>
            <person name="Haridas S."/>
            <person name="Albert R."/>
            <person name="Binder M."/>
            <person name="Bloem J."/>
            <person name="Labutti K."/>
            <person name="Salamov A."/>
            <person name="Andreopoulos B."/>
            <person name="Baker S."/>
            <person name="Barry K."/>
            <person name="Bills G."/>
            <person name="Bluhm B."/>
            <person name="Cannon C."/>
            <person name="Castanera R."/>
            <person name="Culley D."/>
            <person name="Daum C."/>
            <person name="Ezra D."/>
            <person name="Gonzalez J."/>
            <person name="Henrissat B."/>
            <person name="Kuo A."/>
            <person name="Liang C."/>
            <person name="Lipzen A."/>
            <person name="Lutzoni F."/>
            <person name="Magnuson J."/>
            <person name="Mondo S."/>
            <person name="Nolan M."/>
            <person name="Ohm R."/>
            <person name="Pangilinan J."/>
            <person name="Park H.-J."/>
            <person name="Ramirez L."/>
            <person name="Alfaro M."/>
            <person name="Sun H."/>
            <person name="Tritt A."/>
            <person name="Yoshinaga Y."/>
            <person name="Zwiers L.-H."/>
            <person name="Turgeon B."/>
            <person name="Goodwin S."/>
            <person name="Spatafora J."/>
            <person name="Crous P."/>
            <person name="Grigoriev I."/>
        </authorList>
    </citation>
    <scope>NUCLEOTIDE SEQUENCE</scope>
    <source>
        <strain evidence="2">CBS 115976</strain>
    </source>
</reference>
<dbReference type="GO" id="GO:0005829">
    <property type="term" value="C:cytosol"/>
    <property type="evidence" value="ECO:0007669"/>
    <property type="project" value="TreeGrafter"/>
</dbReference>
<feature type="domain" description="Ubiquitin-like" evidence="1">
    <location>
        <begin position="1"/>
        <end position="75"/>
    </location>
</feature>
<evidence type="ECO:0000259" key="1">
    <source>
        <dbReference type="PROSITE" id="PS50053"/>
    </source>
</evidence>
<dbReference type="Proteomes" id="UP000799302">
    <property type="component" value="Unassembled WGS sequence"/>
</dbReference>
<dbReference type="GO" id="GO:0070628">
    <property type="term" value="F:proteasome binding"/>
    <property type="evidence" value="ECO:0007669"/>
    <property type="project" value="TreeGrafter"/>
</dbReference>
<organism evidence="2 3">
    <name type="scientific">Microthyrium microscopicum</name>
    <dbReference type="NCBI Taxonomy" id="703497"/>
    <lineage>
        <taxon>Eukaryota</taxon>
        <taxon>Fungi</taxon>
        <taxon>Dikarya</taxon>
        <taxon>Ascomycota</taxon>
        <taxon>Pezizomycotina</taxon>
        <taxon>Dothideomycetes</taxon>
        <taxon>Dothideomycetes incertae sedis</taxon>
        <taxon>Microthyriales</taxon>
        <taxon>Microthyriaceae</taxon>
        <taxon>Microthyrium</taxon>
    </lineage>
</organism>
<sequence length="75" mass="8703">MLINQRLVLEEEFDFNIEPNFTVLQIKQLYEKTNNTPLYQQTLILKGQPMEHDKTAEDYGLKEGSKLTMILSISG</sequence>
<dbReference type="GO" id="GO:0031593">
    <property type="term" value="F:polyubiquitin modification-dependent protein binding"/>
    <property type="evidence" value="ECO:0007669"/>
    <property type="project" value="TreeGrafter"/>
</dbReference>
<dbReference type="SMART" id="SM00213">
    <property type="entry name" value="UBQ"/>
    <property type="match status" value="1"/>
</dbReference>
<evidence type="ECO:0000313" key="3">
    <source>
        <dbReference type="Proteomes" id="UP000799302"/>
    </source>
</evidence>
<dbReference type="PANTHER" id="PTHR10621:SF0">
    <property type="entry name" value="UV EXCISION REPAIR PROTEIN RAD23"/>
    <property type="match status" value="1"/>
</dbReference>
<dbReference type="PROSITE" id="PS50053">
    <property type="entry name" value="UBIQUITIN_2"/>
    <property type="match status" value="1"/>
</dbReference>
<dbReference type="InterPro" id="IPR029071">
    <property type="entry name" value="Ubiquitin-like_domsf"/>
</dbReference>